<sequence length="361" mass="38511">MPGSSIGDVFRVTTFGESHGLALGCIIDGCPPGMALDELDLQGDLDRRKPGSSKYSTQRRESDQVKILSGVFEGLTTGTPIGLLIENQDQKSKDYTNIKDVYRPAHADYTYAQKYGIRDYRGGGRSSARETAMRVAAGAVAKKYLAVEHGILIRGYMAQMGDLSPQVIDWDQIEQNPFFCPDAALVPRLEQMIDALRREGDSIGARINIVASGLMPGLGEPVFDRLDADIAHAMMSINAVKGVEIGAGFASITQKGSMHRDEMSPNGFTSNNAGGILGGISSGQDITVSIALKPTSSITKPGQSVDSAGNSAEVVTKGRHDPCVGVRATPIAEAMLAIVLMDHLLRHRAQNANVVPAGPRF</sequence>
<dbReference type="GO" id="GO:0008652">
    <property type="term" value="P:amino acid biosynthetic process"/>
    <property type="evidence" value="ECO:0007669"/>
    <property type="project" value="UniProtKB-KW"/>
</dbReference>
<proteinExistence type="inferred from homology"/>
<dbReference type="EC" id="4.2.3.5" evidence="4 12"/>
<evidence type="ECO:0000256" key="4">
    <source>
        <dbReference type="ARBA" id="ARBA00013036"/>
    </source>
</evidence>
<dbReference type="Proteomes" id="UP000754644">
    <property type="component" value="Unassembled WGS sequence"/>
</dbReference>
<dbReference type="PANTHER" id="PTHR21085:SF0">
    <property type="entry name" value="CHORISMATE SYNTHASE"/>
    <property type="match status" value="1"/>
</dbReference>
<reference evidence="14" key="1">
    <citation type="submission" date="2020-05" db="EMBL/GenBank/DDBJ databases">
        <title>Sulfur intermediates as new biogeochemical hubs in an aquatic model microbial ecosystem.</title>
        <authorList>
            <person name="Vigneron A."/>
        </authorList>
    </citation>
    <scope>NUCLEOTIDE SEQUENCE</scope>
    <source>
        <strain evidence="14">Bin.250</strain>
    </source>
</reference>
<keyword evidence="11 12" id="KW-0456">Lyase</keyword>
<evidence type="ECO:0000313" key="15">
    <source>
        <dbReference type="Proteomes" id="UP000754644"/>
    </source>
</evidence>
<evidence type="ECO:0000256" key="7">
    <source>
        <dbReference type="ARBA" id="ARBA00022643"/>
    </source>
</evidence>
<evidence type="ECO:0000256" key="2">
    <source>
        <dbReference type="ARBA" id="ARBA00008014"/>
    </source>
</evidence>
<dbReference type="EMBL" id="JABMOJ010000322">
    <property type="protein sequence ID" value="NQV65429.1"/>
    <property type="molecule type" value="Genomic_DNA"/>
</dbReference>
<comment type="caution">
    <text evidence="14">The sequence shown here is derived from an EMBL/GenBank/DDBJ whole genome shotgun (WGS) entry which is preliminary data.</text>
</comment>
<dbReference type="GO" id="GO:0009073">
    <property type="term" value="P:aromatic amino acid family biosynthetic process"/>
    <property type="evidence" value="ECO:0007669"/>
    <property type="project" value="UniProtKB-KW"/>
</dbReference>
<evidence type="ECO:0000256" key="11">
    <source>
        <dbReference type="ARBA" id="ARBA00023239"/>
    </source>
</evidence>
<feature type="binding site" evidence="12">
    <location>
        <position position="54"/>
    </location>
    <ligand>
        <name>NADP(+)</name>
        <dbReference type="ChEBI" id="CHEBI:58349"/>
    </ligand>
</feature>
<dbReference type="PROSITE" id="PS00789">
    <property type="entry name" value="CHORISMATE_SYNTHASE_3"/>
    <property type="match status" value="1"/>
</dbReference>
<evidence type="ECO:0000256" key="9">
    <source>
        <dbReference type="ARBA" id="ARBA00022857"/>
    </source>
</evidence>
<dbReference type="Pfam" id="PF01264">
    <property type="entry name" value="Chorismate_synt"/>
    <property type="match status" value="1"/>
</dbReference>
<dbReference type="FunFam" id="3.60.150.10:FF:000001">
    <property type="entry name" value="Chorismate synthase"/>
    <property type="match status" value="1"/>
</dbReference>
<evidence type="ECO:0000256" key="5">
    <source>
        <dbReference type="ARBA" id="ARBA00022605"/>
    </source>
</evidence>
<feature type="binding site" evidence="12">
    <location>
        <position position="319"/>
    </location>
    <ligand>
        <name>FMN</name>
        <dbReference type="ChEBI" id="CHEBI:58210"/>
    </ligand>
</feature>
<evidence type="ECO:0000256" key="1">
    <source>
        <dbReference type="ARBA" id="ARBA00005044"/>
    </source>
</evidence>
<dbReference type="SUPFAM" id="SSF103263">
    <property type="entry name" value="Chorismate synthase, AroC"/>
    <property type="match status" value="1"/>
</dbReference>
<evidence type="ECO:0000256" key="6">
    <source>
        <dbReference type="ARBA" id="ARBA00022630"/>
    </source>
</evidence>
<dbReference type="PANTHER" id="PTHR21085">
    <property type="entry name" value="CHORISMATE SYNTHASE"/>
    <property type="match status" value="1"/>
</dbReference>
<dbReference type="InterPro" id="IPR020541">
    <property type="entry name" value="Chorismate_synthase_CS"/>
</dbReference>
<dbReference type="PIRSF" id="PIRSF001456">
    <property type="entry name" value="Chorismate_synth"/>
    <property type="match status" value="1"/>
</dbReference>
<keyword evidence="7 12" id="KW-0288">FMN</keyword>
<dbReference type="AlphaFoldDB" id="A0A973A858"/>
<dbReference type="InterPro" id="IPR000453">
    <property type="entry name" value="Chorismate_synth"/>
</dbReference>
<dbReference type="NCBIfam" id="TIGR00033">
    <property type="entry name" value="aroC"/>
    <property type="match status" value="1"/>
</dbReference>
<comment type="subunit">
    <text evidence="3 12">Homotetramer.</text>
</comment>
<evidence type="ECO:0000256" key="12">
    <source>
        <dbReference type="HAMAP-Rule" id="MF_00300"/>
    </source>
</evidence>
<feature type="binding site" evidence="12">
    <location>
        <position position="48"/>
    </location>
    <ligand>
        <name>NADP(+)</name>
        <dbReference type="ChEBI" id="CHEBI:58349"/>
    </ligand>
</feature>
<feature type="binding site" evidence="12">
    <location>
        <begin position="293"/>
        <end position="297"/>
    </location>
    <ligand>
        <name>FMN</name>
        <dbReference type="ChEBI" id="CHEBI:58210"/>
    </ligand>
</feature>
<comment type="cofactor">
    <cofactor evidence="12 13">
        <name>FMNH2</name>
        <dbReference type="ChEBI" id="CHEBI:57618"/>
    </cofactor>
    <text evidence="12 13">Reduced FMN (FMNH(2)).</text>
</comment>
<comment type="similarity">
    <text evidence="2 12 13">Belongs to the chorismate synthase family.</text>
</comment>
<keyword evidence="10 12" id="KW-0057">Aromatic amino acid biosynthesis</keyword>
<evidence type="ECO:0000256" key="3">
    <source>
        <dbReference type="ARBA" id="ARBA00011881"/>
    </source>
</evidence>
<feature type="binding site" evidence="12">
    <location>
        <position position="278"/>
    </location>
    <ligand>
        <name>FMN</name>
        <dbReference type="ChEBI" id="CHEBI:58210"/>
    </ligand>
</feature>
<dbReference type="GO" id="GO:0005829">
    <property type="term" value="C:cytosol"/>
    <property type="evidence" value="ECO:0007669"/>
    <property type="project" value="TreeGrafter"/>
</dbReference>
<gene>
    <name evidence="12 14" type="primary">aroC</name>
    <name evidence="14" type="ORF">HQ497_08690</name>
</gene>
<keyword evidence="5 12" id="KW-0028">Amino-acid biosynthesis</keyword>
<organism evidence="14 15">
    <name type="scientific">SAR86 cluster bacterium</name>
    <dbReference type="NCBI Taxonomy" id="2030880"/>
    <lineage>
        <taxon>Bacteria</taxon>
        <taxon>Pseudomonadati</taxon>
        <taxon>Pseudomonadota</taxon>
        <taxon>Gammaproteobacteria</taxon>
        <taxon>SAR86 cluster</taxon>
    </lineage>
</organism>
<feature type="binding site" evidence="12">
    <location>
        <begin position="238"/>
        <end position="239"/>
    </location>
    <ligand>
        <name>FMN</name>
        <dbReference type="ChEBI" id="CHEBI:58210"/>
    </ligand>
</feature>
<dbReference type="InterPro" id="IPR035904">
    <property type="entry name" value="Chorismate_synth_AroC_sf"/>
</dbReference>
<comment type="function">
    <text evidence="12">Catalyzes the anti-1,4-elimination of the C-3 phosphate and the C-6 proR hydrogen from 5-enolpyruvylshikimate-3-phosphate (EPSP) to yield chorismate, which is the branch point compound that serves as the starting substrate for the three terminal pathways of aromatic amino acid biosynthesis. This reaction introduces a second double bond into the aromatic ring system.</text>
</comment>
<keyword evidence="6 12" id="KW-0285">Flavoprotein</keyword>
<evidence type="ECO:0000313" key="14">
    <source>
        <dbReference type="EMBL" id="NQV65429.1"/>
    </source>
</evidence>
<dbReference type="GO" id="GO:0004107">
    <property type="term" value="F:chorismate synthase activity"/>
    <property type="evidence" value="ECO:0007669"/>
    <property type="project" value="UniProtKB-UniRule"/>
</dbReference>
<keyword evidence="8 12" id="KW-0274">FAD</keyword>
<comment type="pathway">
    <text evidence="1 12 13">Metabolic intermediate biosynthesis; chorismate biosynthesis; chorismate from D-erythrose 4-phosphate and phosphoenolpyruvate: step 7/7.</text>
</comment>
<dbReference type="PROSITE" id="PS00788">
    <property type="entry name" value="CHORISMATE_SYNTHASE_2"/>
    <property type="match status" value="1"/>
</dbReference>
<comment type="catalytic activity">
    <reaction evidence="12 13">
        <text>5-O-(1-carboxyvinyl)-3-phosphoshikimate = chorismate + phosphate</text>
        <dbReference type="Rhea" id="RHEA:21020"/>
        <dbReference type="ChEBI" id="CHEBI:29748"/>
        <dbReference type="ChEBI" id="CHEBI:43474"/>
        <dbReference type="ChEBI" id="CHEBI:57701"/>
        <dbReference type="EC" id="4.2.3.5"/>
    </reaction>
</comment>
<dbReference type="HAMAP" id="MF_00300">
    <property type="entry name" value="Chorismate_synth"/>
    <property type="match status" value="1"/>
</dbReference>
<dbReference type="GO" id="GO:0009423">
    <property type="term" value="P:chorismate biosynthetic process"/>
    <property type="evidence" value="ECO:0007669"/>
    <property type="project" value="UniProtKB-UniRule"/>
</dbReference>
<dbReference type="PROSITE" id="PS00787">
    <property type="entry name" value="CHORISMATE_SYNTHASE_1"/>
    <property type="match status" value="1"/>
</dbReference>
<feature type="binding site" evidence="12">
    <location>
        <begin position="125"/>
        <end position="127"/>
    </location>
    <ligand>
        <name>FMN</name>
        <dbReference type="ChEBI" id="CHEBI:58210"/>
    </ligand>
</feature>
<dbReference type="Gene3D" id="3.60.150.10">
    <property type="entry name" value="Chorismate synthase AroC"/>
    <property type="match status" value="1"/>
</dbReference>
<dbReference type="NCBIfam" id="NF003793">
    <property type="entry name" value="PRK05382.1"/>
    <property type="match status" value="1"/>
</dbReference>
<name>A0A973A858_9GAMM</name>
<evidence type="ECO:0000256" key="8">
    <source>
        <dbReference type="ARBA" id="ARBA00022827"/>
    </source>
</evidence>
<dbReference type="GO" id="GO:0010181">
    <property type="term" value="F:FMN binding"/>
    <property type="evidence" value="ECO:0007669"/>
    <property type="project" value="TreeGrafter"/>
</dbReference>
<evidence type="ECO:0000256" key="13">
    <source>
        <dbReference type="RuleBase" id="RU000605"/>
    </source>
</evidence>
<protein>
    <recommendedName>
        <fullName evidence="4 12">Chorismate synthase</fullName>
        <shortName evidence="12">CS</shortName>
        <ecNumber evidence="4 12">4.2.3.5</ecNumber>
    </recommendedName>
    <alternativeName>
        <fullName evidence="12">5-enolpyruvylshikimate-3-phosphate phospholyase</fullName>
    </alternativeName>
</protein>
<accession>A0A973A858</accession>
<keyword evidence="9 12" id="KW-0521">NADP</keyword>
<dbReference type="CDD" id="cd07304">
    <property type="entry name" value="Chorismate_synthase"/>
    <property type="match status" value="1"/>
</dbReference>
<evidence type="ECO:0000256" key="10">
    <source>
        <dbReference type="ARBA" id="ARBA00023141"/>
    </source>
</evidence>